<accession>A0ABT9UXM1</accession>
<organism evidence="2 3">
    <name type="scientific">Eubacterium multiforme</name>
    <dbReference type="NCBI Taxonomy" id="83339"/>
    <lineage>
        <taxon>Bacteria</taxon>
        <taxon>Bacillati</taxon>
        <taxon>Bacillota</taxon>
        <taxon>Clostridia</taxon>
        <taxon>Eubacteriales</taxon>
        <taxon>Eubacteriaceae</taxon>
        <taxon>Eubacterium</taxon>
    </lineage>
</organism>
<proteinExistence type="predicted"/>
<reference evidence="2 3" key="1">
    <citation type="submission" date="2023-07" db="EMBL/GenBank/DDBJ databases">
        <title>Genomic Encyclopedia of Type Strains, Phase IV (KMG-IV): sequencing the most valuable type-strain genomes for metagenomic binning, comparative biology and taxonomic classification.</title>
        <authorList>
            <person name="Goeker M."/>
        </authorList>
    </citation>
    <scope>NUCLEOTIDE SEQUENCE [LARGE SCALE GENOMIC DNA]</scope>
    <source>
        <strain evidence="2 3">DSM 20694</strain>
    </source>
</reference>
<dbReference type="Gene3D" id="2.30.110.10">
    <property type="entry name" value="Electron Transport, Fmn-binding Protein, Chain A"/>
    <property type="match status" value="1"/>
</dbReference>
<dbReference type="EMBL" id="JAUSUF010000017">
    <property type="protein sequence ID" value="MDQ0151060.1"/>
    <property type="molecule type" value="Genomic_DNA"/>
</dbReference>
<keyword evidence="3" id="KW-1185">Reference proteome</keyword>
<evidence type="ECO:0000313" key="3">
    <source>
        <dbReference type="Proteomes" id="UP001228504"/>
    </source>
</evidence>
<evidence type="ECO:0000313" key="2">
    <source>
        <dbReference type="EMBL" id="MDQ0151060.1"/>
    </source>
</evidence>
<name>A0ABT9UXM1_9FIRM</name>
<dbReference type="Pfam" id="PF01243">
    <property type="entry name" value="PNPOx_N"/>
    <property type="match status" value="1"/>
</dbReference>
<dbReference type="InterPro" id="IPR011576">
    <property type="entry name" value="Pyridox_Oxase_N"/>
</dbReference>
<comment type="caution">
    <text evidence="2">The sequence shown here is derived from an EMBL/GenBank/DDBJ whole genome shotgun (WGS) entry which is preliminary data.</text>
</comment>
<dbReference type="RefSeq" id="WP_307488005.1">
    <property type="nucleotide sequence ID" value="NZ_JAUSUF010000017.1"/>
</dbReference>
<sequence length="134" mass="15578">MEKIVQFLNKNNIGVVATSNENKPFIRVQHVHLIKNNVFYFTTANIKRAYNQLKENPFIEFLVMDDKYVTVKLSGEIKFTEDINVKQMVMDNSPSVKQGYKIADNPLYEVFYLEHGQAVYSDLLSGKESEIFDF</sequence>
<evidence type="ECO:0000259" key="1">
    <source>
        <dbReference type="Pfam" id="PF01243"/>
    </source>
</evidence>
<protein>
    <submittedName>
        <fullName evidence="2">Pyridoxamine 5'-phosphate oxidase family protein</fullName>
    </submittedName>
</protein>
<dbReference type="SUPFAM" id="SSF50475">
    <property type="entry name" value="FMN-binding split barrel"/>
    <property type="match status" value="1"/>
</dbReference>
<dbReference type="InterPro" id="IPR012349">
    <property type="entry name" value="Split_barrel_FMN-bd"/>
</dbReference>
<feature type="domain" description="Pyridoxamine 5'-phosphate oxidase N-terminal" evidence="1">
    <location>
        <begin position="2"/>
        <end position="89"/>
    </location>
</feature>
<dbReference type="Proteomes" id="UP001228504">
    <property type="component" value="Unassembled WGS sequence"/>
</dbReference>
<gene>
    <name evidence="2" type="ORF">J2S18_003036</name>
</gene>